<accession>K5W8Z3</accession>
<dbReference type="AlphaFoldDB" id="K5W8Z3"/>
<evidence type="ECO:0000313" key="7">
    <source>
        <dbReference type="EMBL" id="EKM55675.1"/>
    </source>
</evidence>
<feature type="compositionally biased region" description="Acidic residues" evidence="5">
    <location>
        <begin position="579"/>
        <end position="626"/>
    </location>
</feature>
<dbReference type="InParanoid" id="K5W8Z3"/>
<dbReference type="RefSeq" id="XP_007395994.1">
    <property type="nucleotide sequence ID" value="XM_007395932.1"/>
</dbReference>
<dbReference type="GO" id="GO:0005634">
    <property type="term" value="C:nucleus"/>
    <property type="evidence" value="ECO:0007669"/>
    <property type="project" value="UniProtKB-SubCell"/>
</dbReference>
<dbReference type="GeneID" id="18912820"/>
<dbReference type="OrthoDB" id="440676at2759"/>
<evidence type="ECO:0000256" key="4">
    <source>
        <dbReference type="ARBA" id="ARBA00023242"/>
    </source>
</evidence>
<organism evidence="7 8">
    <name type="scientific">Phanerochaete carnosa (strain HHB-10118-sp)</name>
    <name type="common">White-rot fungus</name>
    <name type="synonym">Peniophora carnosa</name>
    <dbReference type="NCBI Taxonomy" id="650164"/>
    <lineage>
        <taxon>Eukaryota</taxon>
        <taxon>Fungi</taxon>
        <taxon>Dikarya</taxon>
        <taxon>Basidiomycota</taxon>
        <taxon>Agaricomycotina</taxon>
        <taxon>Agaricomycetes</taxon>
        <taxon>Polyporales</taxon>
        <taxon>Phanerochaetaceae</taxon>
        <taxon>Phanerochaete</taxon>
    </lineage>
</organism>
<dbReference type="EMBL" id="JH930472">
    <property type="protein sequence ID" value="EKM55675.1"/>
    <property type="molecule type" value="Genomic_DNA"/>
</dbReference>
<evidence type="ECO:0000313" key="8">
    <source>
        <dbReference type="Proteomes" id="UP000008370"/>
    </source>
</evidence>
<dbReference type="InterPro" id="IPR022043">
    <property type="entry name" value="CAF1A_DD"/>
</dbReference>
<evidence type="ECO:0000259" key="6">
    <source>
        <dbReference type="Pfam" id="PF12253"/>
    </source>
</evidence>
<feature type="region of interest" description="Disordered" evidence="5">
    <location>
        <begin position="579"/>
        <end position="663"/>
    </location>
</feature>
<name>K5W8Z3_PHACS</name>
<dbReference type="STRING" id="650164.K5W8Z3"/>
<dbReference type="PANTHER" id="PTHR15272">
    <property type="entry name" value="CHROMATIN ASSEMBLY FACTOR 1 SUBUNIT A CAF-1 SUBUNIT A"/>
    <property type="match status" value="1"/>
</dbReference>
<dbReference type="GO" id="GO:0006334">
    <property type="term" value="P:nucleosome assembly"/>
    <property type="evidence" value="ECO:0007669"/>
    <property type="project" value="TreeGrafter"/>
</dbReference>
<keyword evidence="8" id="KW-1185">Reference proteome</keyword>
<proteinExistence type="predicted"/>
<dbReference type="Pfam" id="PF12253">
    <property type="entry name" value="CAF1A_dimeriz"/>
    <property type="match status" value="1"/>
</dbReference>
<protein>
    <recommendedName>
        <fullName evidence="6">Chromatin assembly factor 1 subunit A dimerization domain-containing protein</fullName>
    </recommendedName>
</protein>
<dbReference type="HOGENOM" id="CLU_012467_0_0_1"/>
<evidence type="ECO:0000256" key="2">
    <source>
        <dbReference type="ARBA" id="ARBA00022763"/>
    </source>
</evidence>
<feature type="region of interest" description="Disordered" evidence="5">
    <location>
        <begin position="354"/>
        <end position="376"/>
    </location>
</feature>
<feature type="compositionally biased region" description="Low complexity" evidence="5">
    <location>
        <begin position="354"/>
        <end position="371"/>
    </location>
</feature>
<gene>
    <name evidence="7" type="ORF">PHACADRAFT_209196</name>
</gene>
<keyword evidence="3" id="KW-0234">DNA repair</keyword>
<evidence type="ECO:0000256" key="5">
    <source>
        <dbReference type="SAM" id="MobiDB-lite"/>
    </source>
</evidence>
<feature type="compositionally biased region" description="Basic and acidic residues" evidence="5">
    <location>
        <begin position="303"/>
        <end position="337"/>
    </location>
</feature>
<dbReference type="Proteomes" id="UP000008370">
    <property type="component" value="Unassembled WGS sequence"/>
</dbReference>
<dbReference type="KEGG" id="pco:PHACADRAFT_209196"/>
<comment type="subcellular location">
    <subcellularLocation>
        <location evidence="1">Nucleus</location>
    </subcellularLocation>
</comment>
<dbReference type="GO" id="GO:0033186">
    <property type="term" value="C:CAF-1 complex"/>
    <property type="evidence" value="ECO:0007669"/>
    <property type="project" value="TreeGrafter"/>
</dbReference>
<dbReference type="GO" id="GO:0006281">
    <property type="term" value="P:DNA repair"/>
    <property type="evidence" value="ECO:0007669"/>
    <property type="project" value="UniProtKB-KW"/>
</dbReference>
<feature type="region of interest" description="Disordered" evidence="5">
    <location>
        <begin position="228"/>
        <end position="339"/>
    </location>
</feature>
<keyword evidence="2" id="KW-0227">DNA damage</keyword>
<dbReference type="PANTHER" id="PTHR15272:SF0">
    <property type="entry name" value="CHROMATIN ASSEMBLY FACTOR 1 SUBUNIT A"/>
    <property type="match status" value="1"/>
</dbReference>
<feature type="domain" description="Chromatin assembly factor 1 subunit A dimerization" evidence="6">
    <location>
        <begin position="539"/>
        <end position="608"/>
    </location>
</feature>
<evidence type="ECO:0000256" key="1">
    <source>
        <dbReference type="ARBA" id="ARBA00004123"/>
    </source>
</evidence>
<reference evidence="7 8" key="1">
    <citation type="journal article" date="2012" name="BMC Genomics">
        <title>Comparative genomics of the white-rot fungi, Phanerochaete carnosa and P. chrysosporium, to elucidate the genetic basis of the distinct wood types they colonize.</title>
        <authorList>
            <person name="Suzuki H."/>
            <person name="MacDonald J."/>
            <person name="Syed K."/>
            <person name="Salamov A."/>
            <person name="Hori C."/>
            <person name="Aerts A."/>
            <person name="Henrissat B."/>
            <person name="Wiebenga A."/>
            <person name="vanKuyk P.A."/>
            <person name="Barry K."/>
            <person name="Lindquist E."/>
            <person name="LaButti K."/>
            <person name="Lapidus A."/>
            <person name="Lucas S."/>
            <person name="Coutinho P."/>
            <person name="Gong Y."/>
            <person name="Samejima M."/>
            <person name="Mahadevan R."/>
            <person name="Abou-Zaid M."/>
            <person name="de Vries R.P."/>
            <person name="Igarashi K."/>
            <person name="Yadav J.S."/>
            <person name="Grigoriev I.V."/>
            <person name="Master E.R."/>
        </authorList>
    </citation>
    <scope>NUCLEOTIDE SEQUENCE [LARGE SCALE GENOMIC DNA]</scope>
    <source>
        <strain evidence="7 8">HHB-10118-sp</strain>
    </source>
</reference>
<keyword evidence="4" id="KW-0539">Nucleus</keyword>
<evidence type="ECO:0000256" key="3">
    <source>
        <dbReference type="ARBA" id="ARBA00023204"/>
    </source>
</evidence>
<sequence>MAAMTVMATTDMNRTAQDAAAPVVDEKPERVPLVELKNGKLAVKQKALSFEKMSETMQEIVQLREMLEGRMECKAPPLTTIPDDHRPLIAKLTQESEKTLTALSKHIQQELLPAQDEDDEEACREIQSALPLDVIENSVKATAVRTNYGLDAARIPNAPTGAKIPVAWQIWRWEVKEEFREWLPKQSREKALLRLFERKQIMEDVLTLFQSLPEPDQLSILSGNAKISTSTAKVPPTVGKPPASVLPEDNELPRSAPAALPAELGASSGSLKGNFDENGDESAKQQSEDPDSPAKAGKGRPKKPVDPEKAAKAREKERLERKLAKAEKEKKAQEAHSRSQSLLATFFGKPKASAASSSALSSNASSTSAGAKEQSKVISEFEKAFKPFLLKKDATLAPINWFAEVQAGKTFKGKEKESGVIIIDDDEDERECKAEKPRAQEDEDVQMVDASEWEGRYQDLGQKTAEERLRDSLRSLHPHLRPPALPYPPRRHPTLKSYHPYVVRTIMQNLTEAEVTGEDDAAVRKPLALLRDRAKIPAKVLIFHEDSRPGYFGTWTRNSREVGPRRPFGKDVVSIDYSVDSEAEWEDDEEGDVLEDAGDEDDEDAGAAEDADSDLESWLVDDDELVEPGTPIDERLGSPDFPPLPAPSKRKSKEGEEKKSKKRRVVEPLVPFEKGPCWEDTLGECTWEPFKAMRIHFLNDTPVPIDPFKFVAPPVEHVPAGKTTTQPSQSVNFAVPALPAHVASASSALGSLSIEQAKRPMAAPKTAFPEASVPVLLAKIKELNTGSLAVIVEGVYKELNALVKKNAIEAKVREIGEKSREPGAGKVWVVRSEVTALYGLA</sequence>